<dbReference type="EMBL" id="FNTI01000001">
    <property type="protein sequence ID" value="SED23072.1"/>
    <property type="molecule type" value="Genomic_DNA"/>
</dbReference>
<dbReference type="FunFam" id="3.50.50.60:FF:000145">
    <property type="entry name" value="tRNA uridine 5-carboxymethylaminomethyl modification enzyme"/>
    <property type="match status" value="1"/>
</dbReference>
<dbReference type="Pfam" id="PF13932">
    <property type="entry name" value="SAM_GIDA_C"/>
    <property type="match status" value="1"/>
</dbReference>
<dbReference type="FunFam" id="3.50.50.60:FF:000002">
    <property type="entry name" value="tRNA uridine 5-carboxymethylaminomethyl modification enzyme MnmG"/>
    <property type="match status" value="1"/>
</dbReference>
<dbReference type="InterPro" id="IPR002218">
    <property type="entry name" value="MnmG-rel"/>
</dbReference>
<dbReference type="FunFam" id="1.10.150.570:FF:000001">
    <property type="entry name" value="tRNA uridine 5-carboxymethylaminomethyl modification enzyme MnmG"/>
    <property type="match status" value="1"/>
</dbReference>
<dbReference type="Proteomes" id="UP000183208">
    <property type="component" value="Unassembled WGS sequence"/>
</dbReference>
<comment type="function">
    <text evidence="2 11">NAD-binding protein involved in the addition of a carboxymethylaminomethyl (cmnm) group at the wobble position (U34) of certain tRNAs, forming tRNA-cmnm(5)s(2)U34.</text>
</comment>
<reference evidence="13 14" key="1">
    <citation type="submission" date="2016-10" db="EMBL/GenBank/DDBJ databases">
        <authorList>
            <person name="de Groot N.N."/>
        </authorList>
    </citation>
    <scope>NUCLEOTIDE SEQUENCE [LARGE SCALE GENOMIC DNA]</scope>
    <source>
        <strain evidence="13 14">GAS522</strain>
    </source>
</reference>
<dbReference type="Gene3D" id="3.50.50.60">
    <property type="entry name" value="FAD/NAD(P)-binding domain"/>
    <property type="match status" value="2"/>
</dbReference>
<dbReference type="SUPFAM" id="SSF51905">
    <property type="entry name" value="FAD/NAD(P)-binding domain"/>
    <property type="match status" value="1"/>
</dbReference>
<evidence type="ECO:0000256" key="3">
    <source>
        <dbReference type="ARBA" id="ARBA00007653"/>
    </source>
</evidence>
<name>A0A1H4YYK3_9BRAD</name>
<dbReference type="AlphaFoldDB" id="A0A1H4YYK3"/>
<comment type="similarity">
    <text evidence="3 11">Belongs to the MnmG family.</text>
</comment>
<feature type="domain" description="tRNA uridine 5-carboxymethylaminomethyl modification enzyme C-terminal subdomain" evidence="12">
    <location>
        <begin position="546"/>
        <end position="616"/>
    </location>
</feature>
<comment type="subunit">
    <text evidence="9 11">Homodimer. Heterotetramer of two MnmE and two MnmG subunits.</text>
</comment>
<evidence type="ECO:0000256" key="4">
    <source>
        <dbReference type="ARBA" id="ARBA00020461"/>
    </source>
</evidence>
<keyword evidence="11" id="KW-0963">Cytoplasm</keyword>
<gene>
    <name evidence="11" type="primary">mnmG</name>
    <name evidence="11" type="synonym">gidA</name>
    <name evidence="13" type="ORF">SAMN05444171_3520</name>
</gene>
<feature type="binding site" evidence="11">
    <location>
        <begin position="277"/>
        <end position="291"/>
    </location>
    <ligand>
        <name>NAD(+)</name>
        <dbReference type="ChEBI" id="CHEBI:57540"/>
    </ligand>
</feature>
<dbReference type="PROSITE" id="PS01281">
    <property type="entry name" value="GIDA_2"/>
    <property type="match status" value="1"/>
</dbReference>
<evidence type="ECO:0000256" key="1">
    <source>
        <dbReference type="ARBA" id="ARBA00001974"/>
    </source>
</evidence>
<keyword evidence="7 11" id="KW-0274">FAD</keyword>
<protein>
    <recommendedName>
        <fullName evidence="4 11">tRNA uridine 5-carboxymethylaminomethyl modification enzyme MnmG</fullName>
    </recommendedName>
    <alternativeName>
        <fullName evidence="10 11">Glucose-inhibited division protein A</fullName>
    </alternativeName>
</protein>
<dbReference type="InterPro" id="IPR020595">
    <property type="entry name" value="MnmG-rel_CS"/>
</dbReference>
<dbReference type="PROSITE" id="PS01280">
    <property type="entry name" value="GIDA_1"/>
    <property type="match status" value="1"/>
</dbReference>
<keyword evidence="6 11" id="KW-0819">tRNA processing</keyword>
<evidence type="ECO:0000259" key="12">
    <source>
        <dbReference type="SMART" id="SM01228"/>
    </source>
</evidence>
<keyword evidence="5 11" id="KW-0285">Flavoprotein</keyword>
<dbReference type="InterPro" id="IPR047001">
    <property type="entry name" value="MnmG_C_subdom"/>
</dbReference>
<evidence type="ECO:0000313" key="14">
    <source>
        <dbReference type="Proteomes" id="UP000183208"/>
    </source>
</evidence>
<dbReference type="RefSeq" id="WP_074821158.1">
    <property type="nucleotide sequence ID" value="NZ_FNTI01000001.1"/>
</dbReference>
<dbReference type="Pfam" id="PF21680">
    <property type="entry name" value="GIDA_C_1st"/>
    <property type="match status" value="1"/>
</dbReference>
<dbReference type="PRINTS" id="PR00411">
    <property type="entry name" value="PNDRDTASEI"/>
</dbReference>
<sequence length="631" mass="67492">MISKADSVADSFDVIVIGGGHAGCEAASAAARMGAKTALVTHRFATIGAMSCNPAIGGLGKGHLVREVDALDGLMGRVADAGGIQFRMLNRRKGPAVRGPRAQADRKLYAAAMQAAIIDTANLSVIEGEADELIVSGGRVTGIRLGDGRELACGAVVVTTGTFLRGLIHLGEKNWPAGRVDEAPAMGLSASFERAGFTLGRLKTGTPPRLDGSTIDWSAVEMQPGDDPPEPFSVMTDRITTPQIQCGITRTTPATHEVIRANVHRSPMYSGQIKSSGPRYCPSIEDKIVRFGDRDGHQIFLEPEGLDDSTVYPNGISTSLPEEVQLAILATIPGLERVRMVRPGYAIEYDHVDPRELEPTLQTKRLPGLFLAGQINGTTGYEEAAAQGIVAGLNAALMAGSADPIVFDRADGYLGVMIDDLVTRGITEPYRMFTSRAEYRLTLRADNADQRLTDKGIALGCVGPARSARHAAKMAALNAAKSLAKSLAITPNEAAKHGLALNKDGHRRTAFELLAYPDVEWSMLRGIWPELSAIDPSIAFHLEIDAKYDVYLKRQTADVDAFRRDEGLVLTDIDYAEVPGLSNEARAKLEAARPRTVGQAGRLDGLTPAALGILAAYLRREARRRTSKVSA</sequence>
<dbReference type="NCBIfam" id="TIGR00136">
    <property type="entry name" value="mnmG_gidA"/>
    <property type="match status" value="1"/>
</dbReference>
<dbReference type="InterPro" id="IPR044920">
    <property type="entry name" value="MnmG_C_subdom_sf"/>
</dbReference>
<evidence type="ECO:0000256" key="9">
    <source>
        <dbReference type="ARBA" id="ARBA00025948"/>
    </source>
</evidence>
<evidence type="ECO:0000256" key="6">
    <source>
        <dbReference type="ARBA" id="ARBA00022694"/>
    </source>
</evidence>
<evidence type="ECO:0000256" key="10">
    <source>
        <dbReference type="ARBA" id="ARBA00031800"/>
    </source>
</evidence>
<comment type="caution">
    <text evidence="11">Lacks conserved residue(s) required for the propagation of feature annotation.</text>
</comment>
<dbReference type="Pfam" id="PF01134">
    <property type="entry name" value="GIDA"/>
    <property type="match status" value="1"/>
</dbReference>
<comment type="cofactor">
    <cofactor evidence="1 11">
        <name>FAD</name>
        <dbReference type="ChEBI" id="CHEBI:57692"/>
    </cofactor>
</comment>
<dbReference type="InterPro" id="IPR036188">
    <property type="entry name" value="FAD/NAD-bd_sf"/>
</dbReference>
<dbReference type="Gene3D" id="1.10.10.1800">
    <property type="entry name" value="tRNA uridine 5-carboxymethylaminomethyl modification enzyme MnmG/GidA"/>
    <property type="match status" value="1"/>
</dbReference>
<dbReference type="InterPro" id="IPR049312">
    <property type="entry name" value="GIDA_C_N"/>
</dbReference>
<dbReference type="GO" id="GO:0005829">
    <property type="term" value="C:cytosol"/>
    <property type="evidence" value="ECO:0007669"/>
    <property type="project" value="TreeGrafter"/>
</dbReference>
<evidence type="ECO:0000256" key="2">
    <source>
        <dbReference type="ARBA" id="ARBA00003717"/>
    </source>
</evidence>
<dbReference type="OrthoDB" id="9815560at2"/>
<accession>A0A1H4YYK3</accession>
<evidence type="ECO:0000256" key="5">
    <source>
        <dbReference type="ARBA" id="ARBA00022630"/>
    </source>
</evidence>
<evidence type="ECO:0000313" key="13">
    <source>
        <dbReference type="EMBL" id="SED23072.1"/>
    </source>
</evidence>
<dbReference type="InterPro" id="IPR004416">
    <property type="entry name" value="MnmG"/>
</dbReference>
<dbReference type="SMART" id="SM01228">
    <property type="entry name" value="GIDA_assoc_3"/>
    <property type="match status" value="1"/>
</dbReference>
<dbReference type="HAMAP" id="MF_00129">
    <property type="entry name" value="MnmG_GidA"/>
    <property type="match status" value="1"/>
</dbReference>
<evidence type="ECO:0000256" key="11">
    <source>
        <dbReference type="HAMAP-Rule" id="MF_00129"/>
    </source>
</evidence>
<dbReference type="GO" id="GO:0002098">
    <property type="term" value="P:tRNA wobble uridine modification"/>
    <property type="evidence" value="ECO:0007669"/>
    <property type="project" value="InterPro"/>
</dbReference>
<dbReference type="InterPro" id="IPR040131">
    <property type="entry name" value="MnmG_N"/>
</dbReference>
<organism evidence="13 14">
    <name type="scientific">Bradyrhizobium lablabi</name>
    <dbReference type="NCBI Taxonomy" id="722472"/>
    <lineage>
        <taxon>Bacteria</taxon>
        <taxon>Pseudomonadati</taxon>
        <taxon>Pseudomonadota</taxon>
        <taxon>Alphaproteobacteria</taxon>
        <taxon>Hyphomicrobiales</taxon>
        <taxon>Nitrobacteraceae</taxon>
        <taxon>Bradyrhizobium</taxon>
    </lineage>
</organism>
<dbReference type="PANTHER" id="PTHR11806:SF0">
    <property type="entry name" value="PROTEIN MTO1 HOMOLOG, MITOCHONDRIAL"/>
    <property type="match status" value="1"/>
</dbReference>
<dbReference type="PANTHER" id="PTHR11806">
    <property type="entry name" value="GLUCOSE INHIBITED DIVISION PROTEIN A"/>
    <property type="match status" value="1"/>
</dbReference>
<dbReference type="GO" id="GO:0030488">
    <property type="term" value="P:tRNA methylation"/>
    <property type="evidence" value="ECO:0007669"/>
    <property type="project" value="TreeGrafter"/>
</dbReference>
<keyword evidence="8 11" id="KW-0520">NAD</keyword>
<evidence type="ECO:0000256" key="7">
    <source>
        <dbReference type="ARBA" id="ARBA00022827"/>
    </source>
</evidence>
<proteinExistence type="inferred from homology"/>
<evidence type="ECO:0000256" key="8">
    <source>
        <dbReference type="ARBA" id="ARBA00023027"/>
    </source>
</evidence>
<dbReference type="InterPro" id="IPR026904">
    <property type="entry name" value="MnmG_C"/>
</dbReference>
<comment type="subcellular location">
    <subcellularLocation>
        <location evidence="11">Cytoplasm</location>
    </subcellularLocation>
</comment>
<dbReference type="Gene3D" id="1.10.150.570">
    <property type="entry name" value="GidA associated domain, C-terminal subdomain"/>
    <property type="match status" value="1"/>
</dbReference>
<dbReference type="GO" id="GO:0050660">
    <property type="term" value="F:flavin adenine dinucleotide binding"/>
    <property type="evidence" value="ECO:0007669"/>
    <property type="project" value="UniProtKB-UniRule"/>
</dbReference>
<feature type="binding site" evidence="11">
    <location>
        <begin position="18"/>
        <end position="23"/>
    </location>
    <ligand>
        <name>FAD</name>
        <dbReference type="ChEBI" id="CHEBI:57692"/>
    </ligand>
</feature>